<feature type="domain" description="Glycoside hydrolase family 65 central catalytic" evidence="2">
    <location>
        <begin position="305"/>
        <end position="501"/>
    </location>
</feature>
<dbReference type="Pfam" id="PF03632">
    <property type="entry name" value="Glyco_hydro_65m"/>
    <property type="match status" value="2"/>
</dbReference>
<feature type="chain" id="PRO_5042573970" evidence="1">
    <location>
        <begin position="22"/>
        <end position="672"/>
    </location>
</feature>
<dbReference type="AlphaFoldDB" id="A0AAJ5WNS7"/>
<dbReference type="SUPFAM" id="SSF74650">
    <property type="entry name" value="Galactose mutarotase-like"/>
    <property type="match status" value="1"/>
</dbReference>
<dbReference type="Pfam" id="PF03636">
    <property type="entry name" value="Glyco_hydro_65N"/>
    <property type="match status" value="1"/>
</dbReference>
<evidence type="ECO:0000259" key="2">
    <source>
        <dbReference type="Pfam" id="PF03632"/>
    </source>
</evidence>
<dbReference type="Proteomes" id="UP001220610">
    <property type="component" value="Chromosome"/>
</dbReference>
<dbReference type="EMBL" id="CP119311">
    <property type="protein sequence ID" value="WEK35366.1"/>
    <property type="molecule type" value="Genomic_DNA"/>
</dbReference>
<dbReference type="Gene3D" id="2.70.98.40">
    <property type="entry name" value="Glycoside hydrolase, family 65, N-terminal domain"/>
    <property type="match status" value="1"/>
</dbReference>
<dbReference type="InterPro" id="IPR012341">
    <property type="entry name" value="6hp_glycosidase-like_sf"/>
</dbReference>
<protein>
    <submittedName>
        <fullName evidence="4">Glycoside hydrolase family 65 protein</fullName>
    </submittedName>
</protein>
<accession>A0AAJ5WNS7</accession>
<name>A0AAJ5WNS7_9BACT</name>
<reference evidence="4" key="1">
    <citation type="submission" date="2023-03" db="EMBL/GenBank/DDBJ databases">
        <title>Andean soil-derived lignocellulolytic bacterial consortium as a source of novel taxa and putative plastic-active enzymes.</title>
        <authorList>
            <person name="Diaz-Garcia L."/>
            <person name="Chuvochina M."/>
            <person name="Feuerriegel G."/>
            <person name="Bunk B."/>
            <person name="Sproer C."/>
            <person name="Streit W.R."/>
            <person name="Rodriguez L.M."/>
            <person name="Overmann J."/>
            <person name="Jimenez D.J."/>
        </authorList>
    </citation>
    <scope>NUCLEOTIDE SEQUENCE</scope>
    <source>
        <strain evidence="4">MAG 7</strain>
    </source>
</reference>
<dbReference type="GO" id="GO:0004553">
    <property type="term" value="F:hydrolase activity, hydrolyzing O-glycosyl compounds"/>
    <property type="evidence" value="ECO:0007669"/>
    <property type="project" value="TreeGrafter"/>
</dbReference>
<dbReference type="GO" id="GO:0030246">
    <property type="term" value="F:carbohydrate binding"/>
    <property type="evidence" value="ECO:0007669"/>
    <property type="project" value="InterPro"/>
</dbReference>
<dbReference type="InterPro" id="IPR037018">
    <property type="entry name" value="GH65_N"/>
</dbReference>
<keyword evidence="1" id="KW-0732">Signal</keyword>
<evidence type="ECO:0000313" key="4">
    <source>
        <dbReference type="EMBL" id="WEK35366.1"/>
    </source>
</evidence>
<dbReference type="InterPro" id="IPR005195">
    <property type="entry name" value="Glyco_hydro_65_M"/>
</dbReference>
<dbReference type="PANTHER" id="PTHR11051">
    <property type="entry name" value="GLYCOSYL HYDROLASE-RELATED"/>
    <property type="match status" value="1"/>
</dbReference>
<dbReference type="InterPro" id="IPR005196">
    <property type="entry name" value="Glyco_hydro_65_N"/>
</dbReference>
<feature type="domain" description="Glycoside hydrolase family 65 central catalytic" evidence="2">
    <location>
        <begin position="523"/>
        <end position="594"/>
    </location>
</feature>
<keyword evidence="4" id="KW-0378">Hydrolase</keyword>
<dbReference type="InterPro" id="IPR008928">
    <property type="entry name" value="6-hairpin_glycosidase_sf"/>
</dbReference>
<evidence type="ECO:0000313" key="5">
    <source>
        <dbReference type="Proteomes" id="UP001220610"/>
    </source>
</evidence>
<dbReference type="SUPFAM" id="SSF48208">
    <property type="entry name" value="Six-hairpin glycosidases"/>
    <property type="match status" value="1"/>
</dbReference>
<sequence length="672" mass="75478">MKRILLMALALCLGASTIAQKKNWEIIAKDIVPGKYAAVTVANGITGFVSSPHPFQWQRVIMNGVYDVYERDRVSHLLETLNPLGLQVKVDGELITRNDQVKDYQQVLHLKEGALTTSFTVGDKAIISYTIYSLRHLPYVSLLDIQVKALQKIKLEFRTAISMPGILNNRQQAKYELKPPHHSAIKMTSTTALSPTGAVQLAASSSFMAEGKAIPELQFGNNDQYTEFMQTLDAGKDLSVALLGAMISSRQNTDPLNQSQRMLAFAQLEGKQRLLDKHKAAWEKLWESDIELTGDDAMQLDIRQMIYHLYSFAREGSAYSIPPMGLSNLWYSGHIFWDSEIWMFPALLLLQPEMARSMLEYRFERLEAARKNAQVNGYKGAMFPWESAESGFEETPVYALSGPFEHHITADIGIAAWNFYCVTRDLTWLEEKGYPLLKETADFWLSRVEKNGDHYDINNVVAADEWAENVDNNAFTNAAAKANLRYAAEAARLLKKKPDQLWLEVAGKIKIESFPDGVVKEHSRYNGEKIKQADVNLLSYPLKEITDNRLSLLNLEYYYPRVGDGPAMSHSVFSVIYSRIGDPEKALTAFKEGLHPNALPPFGVIAETRGGTNPYFATGAGGLLQAFLNGFGGLDITRNGIVQLPTRLPRQWQSLRLKGIGIEKKEYLIINK</sequence>
<evidence type="ECO:0000259" key="3">
    <source>
        <dbReference type="Pfam" id="PF03636"/>
    </source>
</evidence>
<dbReference type="Gene3D" id="1.50.10.10">
    <property type="match status" value="1"/>
</dbReference>
<evidence type="ECO:0000256" key="1">
    <source>
        <dbReference type="SAM" id="SignalP"/>
    </source>
</evidence>
<dbReference type="GO" id="GO:0016757">
    <property type="term" value="F:glycosyltransferase activity"/>
    <property type="evidence" value="ECO:0007669"/>
    <property type="project" value="UniProtKB-ARBA"/>
</dbReference>
<proteinExistence type="predicted"/>
<dbReference type="GO" id="GO:0005975">
    <property type="term" value="P:carbohydrate metabolic process"/>
    <property type="evidence" value="ECO:0007669"/>
    <property type="project" value="InterPro"/>
</dbReference>
<gene>
    <name evidence="4" type="ORF">P0Y53_22980</name>
</gene>
<organism evidence="4 5">
    <name type="scientific">Candidatus Pseudobacter hemicellulosilyticus</name>
    <dbReference type="NCBI Taxonomy" id="3121375"/>
    <lineage>
        <taxon>Bacteria</taxon>
        <taxon>Pseudomonadati</taxon>
        <taxon>Bacteroidota</taxon>
        <taxon>Chitinophagia</taxon>
        <taxon>Chitinophagales</taxon>
        <taxon>Chitinophagaceae</taxon>
        <taxon>Pseudobacter</taxon>
    </lineage>
</organism>
<dbReference type="InterPro" id="IPR011013">
    <property type="entry name" value="Gal_mutarotase_sf_dom"/>
</dbReference>
<dbReference type="PANTHER" id="PTHR11051:SF8">
    <property type="entry name" value="PROTEIN-GLUCOSYLGALACTOSYLHYDROXYLYSINE GLUCOSIDASE"/>
    <property type="match status" value="1"/>
</dbReference>
<feature type="signal peptide" evidence="1">
    <location>
        <begin position="1"/>
        <end position="21"/>
    </location>
</feature>
<feature type="domain" description="Glycoside hydrolase family 65 N-terminal" evidence="3">
    <location>
        <begin position="40"/>
        <end position="249"/>
    </location>
</feature>